<dbReference type="EnsemblPlants" id="TraesCS5D02G099600.1">
    <property type="protein sequence ID" value="TraesCS5D02G099600.1.cds1"/>
    <property type="gene ID" value="TraesCS5D02G099600"/>
</dbReference>
<reference evidence="2" key="2">
    <citation type="submission" date="2018-10" db="UniProtKB">
        <authorList>
            <consortium name="EnsemblPlants"/>
        </authorList>
    </citation>
    <scope>IDENTIFICATION</scope>
</reference>
<evidence type="ECO:0000256" key="1">
    <source>
        <dbReference type="SAM" id="MobiDB-lite"/>
    </source>
</evidence>
<evidence type="ECO:0000313" key="3">
    <source>
        <dbReference type="Proteomes" id="UP000019116"/>
    </source>
</evidence>
<dbReference type="Gramene" id="TraesSTA5D03G03057140.1">
    <property type="protein sequence ID" value="TraesSTA5D03G03057140.1.CDS1"/>
    <property type="gene ID" value="TraesSTA5D03G03057140"/>
</dbReference>
<feature type="compositionally biased region" description="Basic and acidic residues" evidence="1">
    <location>
        <begin position="375"/>
        <end position="389"/>
    </location>
</feature>
<dbReference type="Proteomes" id="UP000019116">
    <property type="component" value="Chromosome 5D"/>
</dbReference>
<feature type="region of interest" description="Disordered" evidence="1">
    <location>
        <begin position="80"/>
        <end position="101"/>
    </location>
</feature>
<reference evidence="2" key="1">
    <citation type="submission" date="2018-08" db="EMBL/GenBank/DDBJ databases">
        <authorList>
            <person name="Rossello M."/>
        </authorList>
    </citation>
    <scope>NUCLEOTIDE SEQUENCE [LARGE SCALE GENOMIC DNA]</scope>
    <source>
        <strain evidence="2">cv. Chinese Spring</strain>
    </source>
</reference>
<protein>
    <submittedName>
        <fullName evidence="2">Uncharacterized protein</fullName>
    </submittedName>
</protein>
<dbReference type="Gramene" id="TraesJUL5D03G03090120.1">
    <property type="protein sequence ID" value="TraesJUL5D03G03090120.1.CDS1"/>
    <property type="gene ID" value="TraesJUL5D03G03090120"/>
</dbReference>
<name>A0A3B6ML26_WHEAT</name>
<feature type="compositionally biased region" description="Basic and acidic residues" evidence="1">
    <location>
        <begin position="309"/>
        <end position="323"/>
    </location>
</feature>
<feature type="compositionally biased region" description="Acidic residues" evidence="1">
    <location>
        <begin position="353"/>
        <end position="367"/>
    </location>
</feature>
<proteinExistence type="predicted"/>
<feature type="compositionally biased region" description="Basic and acidic residues" evidence="1">
    <location>
        <begin position="90"/>
        <end position="101"/>
    </location>
</feature>
<keyword evidence="3" id="KW-1185">Reference proteome</keyword>
<dbReference type="Gramene" id="TraesARI5D03G03018640.1">
    <property type="protein sequence ID" value="TraesARI5D03G03018640.1.CDS1"/>
    <property type="gene ID" value="TraesARI5D03G03018640"/>
</dbReference>
<dbReference type="Gramene" id="TraesCS5D03G0235700.1">
    <property type="protein sequence ID" value="TraesCS5D03G0235700.1.CDS1"/>
    <property type="gene ID" value="TraesCS5D03G0235700"/>
</dbReference>
<accession>A0A3B6ML26</accession>
<feature type="compositionally biased region" description="Basic and acidic residues" evidence="1">
    <location>
        <begin position="333"/>
        <end position="345"/>
    </location>
</feature>
<dbReference type="Gramene" id="TraesNOR5D03G03094760.1">
    <property type="protein sequence ID" value="TraesNOR5D03G03094760.1.CDS1"/>
    <property type="gene ID" value="TraesNOR5D03G03094760"/>
</dbReference>
<evidence type="ECO:0000313" key="2">
    <source>
        <dbReference type="EnsemblPlants" id="TraesCS5D02G099600.1.cds1"/>
    </source>
</evidence>
<dbReference type="Gramene" id="TraesJAG5D03G03064540.1">
    <property type="protein sequence ID" value="TraesJAG5D03G03064540.1.CDS1"/>
    <property type="gene ID" value="TraesJAG5D03G03064540"/>
</dbReference>
<feature type="compositionally biased region" description="Basic residues" evidence="1">
    <location>
        <begin position="285"/>
        <end position="297"/>
    </location>
</feature>
<dbReference type="Gramene" id="TraesCS5D02G099600.1">
    <property type="protein sequence ID" value="TraesCS5D02G099600.1.cds1"/>
    <property type="gene ID" value="TraesCS5D02G099600"/>
</dbReference>
<feature type="compositionally biased region" description="Basic and acidic residues" evidence="1">
    <location>
        <begin position="132"/>
        <end position="174"/>
    </location>
</feature>
<organism evidence="2">
    <name type="scientific">Triticum aestivum</name>
    <name type="common">Wheat</name>
    <dbReference type="NCBI Taxonomy" id="4565"/>
    <lineage>
        <taxon>Eukaryota</taxon>
        <taxon>Viridiplantae</taxon>
        <taxon>Streptophyta</taxon>
        <taxon>Embryophyta</taxon>
        <taxon>Tracheophyta</taxon>
        <taxon>Spermatophyta</taxon>
        <taxon>Magnoliopsida</taxon>
        <taxon>Liliopsida</taxon>
        <taxon>Poales</taxon>
        <taxon>Poaceae</taxon>
        <taxon>BOP clade</taxon>
        <taxon>Pooideae</taxon>
        <taxon>Triticodae</taxon>
        <taxon>Triticeae</taxon>
        <taxon>Triticinae</taxon>
        <taxon>Triticum</taxon>
    </lineage>
</organism>
<feature type="region of interest" description="Disordered" evidence="1">
    <location>
        <begin position="285"/>
        <end position="394"/>
    </location>
</feature>
<sequence length="475" mass="51724">MEHGRLDGERHGHDAAAAELGEQRAEAEQVRLAAGGALGADHDVRSPGQEARHGGAVVGAVPGEVHGAADGGDELREAAQAVGHGAHGAVQRDGHVHGVDERPVVAHVELPARRRRRRRRAAEAPRLAGGGEDQRGVLVWERHRDGDAGHREGGAQGEPHEHGDGSERRRKEGEAAIVEDERPRVLVPRQWPPLALLLGAHHVHLLARGRQSVVAKKFHGSSGEAHDIIADGALHDLLPRLGRRLAVPFLHESRIEPPQHLHLPRRDDIGHVSLQVLFQERLHHHPRHPAGPHHRRPPTGSARCLPPHGVERLETDVLEEPPRQHGTASAEPRGAEPAEGDEGHRPHGHVAADEGDERVEEEQEEAPEQAAGLDGDQHEVGEEGARGEEQAAVDVDDQRGCVGEPRRGRRPLVDKDVGGVRWRQCGPTATMEEEREEVGEDERVGSRHFSSTMQLDVVVAVLYMPPRHIVVMVQA</sequence>
<feature type="region of interest" description="Disordered" evidence="1">
    <location>
        <begin position="114"/>
        <end position="174"/>
    </location>
</feature>
<feature type="compositionally biased region" description="Low complexity" evidence="1">
    <location>
        <begin position="80"/>
        <end position="89"/>
    </location>
</feature>
<feature type="region of interest" description="Disordered" evidence="1">
    <location>
        <begin position="1"/>
        <end position="28"/>
    </location>
</feature>
<dbReference type="AlphaFoldDB" id="A0A3B6ML26"/>